<feature type="transmembrane region" description="Helical" evidence="6">
    <location>
        <begin position="111"/>
        <end position="131"/>
    </location>
</feature>
<evidence type="ECO:0000256" key="6">
    <source>
        <dbReference type="SAM" id="Phobius"/>
    </source>
</evidence>
<organism evidence="8 9">
    <name type="scientific">Batrachochytrium salamandrivorans</name>
    <dbReference type="NCBI Taxonomy" id="1357716"/>
    <lineage>
        <taxon>Eukaryota</taxon>
        <taxon>Fungi</taxon>
        <taxon>Fungi incertae sedis</taxon>
        <taxon>Chytridiomycota</taxon>
        <taxon>Chytridiomycota incertae sedis</taxon>
        <taxon>Chytridiomycetes</taxon>
        <taxon>Rhizophydiales</taxon>
        <taxon>Rhizophydiales incertae sedis</taxon>
        <taxon>Batrachochytrium</taxon>
    </lineage>
</organism>
<accession>A0ABQ8FNE5</accession>
<evidence type="ECO:0000313" key="8">
    <source>
        <dbReference type="EMBL" id="KAH6601228.1"/>
    </source>
</evidence>
<evidence type="ECO:0000256" key="3">
    <source>
        <dbReference type="ARBA" id="ARBA00022989"/>
    </source>
</evidence>
<reference evidence="8 9" key="1">
    <citation type="submission" date="2021-02" db="EMBL/GenBank/DDBJ databases">
        <title>Variation within the Batrachochytrium salamandrivorans European outbreak.</title>
        <authorList>
            <person name="Kelly M."/>
            <person name="Pasmans F."/>
            <person name="Shea T.P."/>
            <person name="Munoz J.F."/>
            <person name="Carranza S."/>
            <person name="Cuomo C.A."/>
            <person name="Martel A."/>
        </authorList>
    </citation>
    <scope>NUCLEOTIDE SEQUENCE [LARGE SCALE GENOMIC DNA]</scope>
    <source>
        <strain evidence="8 9">AMFP18/2</strain>
    </source>
</reference>
<dbReference type="PROSITE" id="PS51751">
    <property type="entry name" value="EXPERA"/>
    <property type="match status" value="1"/>
</dbReference>
<feature type="transmembrane region" description="Helical" evidence="6">
    <location>
        <begin position="75"/>
        <end position="99"/>
    </location>
</feature>
<dbReference type="InterPro" id="IPR051987">
    <property type="entry name" value="Sigma-2_receptor-like"/>
</dbReference>
<proteinExistence type="predicted"/>
<evidence type="ECO:0000256" key="4">
    <source>
        <dbReference type="ARBA" id="ARBA00023136"/>
    </source>
</evidence>
<keyword evidence="9" id="KW-1185">Reference proteome</keyword>
<gene>
    <name evidence="8" type="ORF">BASA50_001752</name>
</gene>
<evidence type="ECO:0000259" key="7">
    <source>
        <dbReference type="PROSITE" id="PS51751"/>
    </source>
</evidence>
<evidence type="ECO:0000313" key="9">
    <source>
        <dbReference type="Proteomes" id="UP001648503"/>
    </source>
</evidence>
<evidence type="ECO:0000256" key="5">
    <source>
        <dbReference type="PROSITE-ProRule" id="PRU01087"/>
    </source>
</evidence>
<dbReference type="Proteomes" id="UP001648503">
    <property type="component" value="Unassembled WGS sequence"/>
</dbReference>
<feature type="domain" description="EXPERA" evidence="7">
    <location>
        <begin position="13"/>
        <end position="176"/>
    </location>
</feature>
<protein>
    <recommendedName>
        <fullName evidence="7">EXPERA domain-containing protein</fullName>
    </recommendedName>
</protein>
<dbReference type="PANTHER" id="PTHR31204">
    <property type="entry name" value="SIGMA INTRACELLULAR RECEPTOR 2"/>
    <property type="match status" value="1"/>
</dbReference>
<comment type="caution">
    <text evidence="8">The sequence shown here is derived from an EMBL/GenBank/DDBJ whole genome shotgun (WGS) entry which is preliminary data.</text>
</comment>
<dbReference type="PANTHER" id="PTHR31204:SF1">
    <property type="entry name" value="SIGMA INTRACELLULAR RECEPTOR 2"/>
    <property type="match status" value="1"/>
</dbReference>
<comment type="subcellular location">
    <subcellularLocation>
        <location evidence="1">Membrane</location>
        <topology evidence="1">Multi-pass membrane protein</topology>
    </subcellularLocation>
</comment>
<evidence type="ECO:0000256" key="1">
    <source>
        <dbReference type="ARBA" id="ARBA00004141"/>
    </source>
</evidence>
<name>A0ABQ8FNE5_9FUNG</name>
<keyword evidence="4 5" id="KW-0472">Membrane</keyword>
<keyword evidence="2 5" id="KW-0812">Transmembrane</keyword>
<dbReference type="InterPro" id="IPR033118">
    <property type="entry name" value="EXPERA"/>
</dbReference>
<sequence length="211" mass="23445">MSSSNTSFMHRPVDMLFAIFFSLHLFPAFVFAPQVALSPELRDLWIPQTVKDLLVNAVGSSHDPLLGMALGGRQMWMASIFTVETVLQGPFFIYAIIALSMNWTASFRIPAIIYSVHVLTTMIPISAELLWGCQDAFMPGHPSYPGFETTPEAQWDMRMHWMAYYAPFVIMPAILLVRNVFFFNSHGSAGGAPFAYAPGSIAKVGRSTKSE</sequence>
<feature type="transmembrane region" description="Helical" evidence="6">
    <location>
        <begin position="12"/>
        <end position="32"/>
    </location>
</feature>
<evidence type="ECO:0000256" key="2">
    <source>
        <dbReference type="ARBA" id="ARBA00022692"/>
    </source>
</evidence>
<dbReference type="Pfam" id="PF05241">
    <property type="entry name" value="EBP"/>
    <property type="match status" value="1"/>
</dbReference>
<dbReference type="EMBL" id="JAFCIX010000016">
    <property type="protein sequence ID" value="KAH6601228.1"/>
    <property type="molecule type" value="Genomic_DNA"/>
</dbReference>
<feature type="transmembrane region" description="Helical" evidence="6">
    <location>
        <begin position="161"/>
        <end position="181"/>
    </location>
</feature>
<keyword evidence="3 5" id="KW-1133">Transmembrane helix</keyword>